<evidence type="ECO:0000313" key="3">
    <source>
        <dbReference type="Proteomes" id="UP000460290"/>
    </source>
</evidence>
<feature type="chain" id="PRO_5032641170" evidence="1">
    <location>
        <begin position="23"/>
        <end position="152"/>
    </location>
</feature>
<comment type="caution">
    <text evidence="2">The sequence shown here is derived from an EMBL/GenBank/DDBJ whole genome shotgun (WGS) entry which is preliminary data.</text>
</comment>
<keyword evidence="3" id="KW-1185">Reference proteome</keyword>
<proteinExistence type="predicted"/>
<dbReference type="OrthoDB" id="9835352at2"/>
<accession>A0A844Z1P2</accession>
<organism evidence="2 3">
    <name type="scientific">Pontixanthobacter aestiaquae</name>
    <dbReference type="NCBI Taxonomy" id="1509367"/>
    <lineage>
        <taxon>Bacteria</taxon>
        <taxon>Pseudomonadati</taxon>
        <taxon>Pseudomonadota</taxon>
        <taxon>Alphaproteobacteria</taxon>
        <taxon>Sphingomonadales</taxon>
        <taxon>Erythrobacteraceae</taxon>
        <taxon>Pontixanthobacter</taxon>
    </lineage>
</organism>
<gene>
    <name evidence="2" type="ORF">GRI35_00525</name>
</gene>
<sequence length="152" mass="17060">MKKLLTIAAAVGVMTLSTQAQAGAAAVCIEKDTNSAGNSYDMEYFMRWGKSPNVDGFTALRAAKRDHKRNYPSSTPYCRHTGTEKFKDGGYYVLIKSGREKDSAGAHMNKWALGFGIDRTQAIIDAKKEMRRRDSLWVERTHGYEIDDEDEI</sequence>
<feature type="signal peptide" evidence="1">
    <location>
        <begin position="1"/>
        <end position="22"/>
    </location>
</feature>
<dbReference type="AlphaFoldDB" id="A0A844Z1P2"/>
<reference evidence="2 3" key="1">
    <citation type="submission" date="2019-12" db="EMBL/GenBank/DDBJ databases">
        <title>Genomic-based taxomic classification of the family Erythrobacteraceae.</title>
        <authorList>
            <person name="Xu L."/>
        </authorList>
    </citation>
    <scope>NUCLEOTIDE SEQUENCE [LARGE SCALE GENOMIC DNA]</scope>
    <source>
        <strain evidence="2 3">KCTC 42006</strain>
    </source>
</reference>
<dbReference type="EMBL" id="WTYZ01000001">
    <property type="protein sequence ID" value="MXO81855.1"/>
    <property type="molecule type" value="Genomic_DNA"/>
</dbReference>
<keyword evidence="1" id="KW-0732">Signal</keyword>
<evidence type="ECO:0000256" key="1">
    <source>
        <dbReference type="SAM" id="SignalP"/>
    </source>
</evidence>
<evidence type="ECO:0000313" key="2">
    <source>
        <dbReference type="EMBL" id="MXO81855.1"/>
    </source>
</evidence>
<protein>
    <submittedName>
        <fullName evidence="2">Uncharacterized protein</fullName>
    </submittedName>
</protein>
<name>A0A844Z1P2_9SPHN</name>
<dbReference type="Proteomes" id="UP000460290">
    <property type="component" value="Unassembled WGS sequence"/>
</dbReference>
<dbReference type="RefSeq" id="WP_160612213.1">
    <property type="nucleotide sequence ID" value="NZ_JAUFQM010000001.1"/>
</dbReference>